<feature type="compositionally biased region" description="Gly residues" evidence="1">
    <location>
        <begin position="137"/>
        <end position="148"/>
    </location>
</feature>
<evidence type="ECO:0000313" key="5">
    <source>
        <dbReference type="Proteomes" id="UP000006906"/>
    </source>
</evidence>
<evidence type="ECO:0000313" key="4">
    <source>
        <dbReference type="EMBL" id="PNW80080.1"/>
    </source>
</evidence>
<gene>
    <name evidence="4" type="ORF">CHLRE_08g376950v5</name>
</gene>
<dbReference type="Pfam" id="PF05548">
    <property type="entry name" value="Peptidase_M11"/>
    <property type="match status" value="1"/>
</dbReference>
<dbReference type="EMBL" id="CM008969">
    <property type="protein sequence ID" value="PNW80080.1"/>
    <property type="molecule type" value="Genomic_DNA"/>
</dbReference>
<feature type="region of interest" description="Disordered" evidence="1">
    <location>
        <begin position="132"/>
        <end position="153"/>
    </location>
</feature>
<feature type="compositionally biased region" description="Pro residues" evidence="1">
    <location>
        <begin position="475"/>
        <end position="484"/>
    </location>
</feature>
<evidence type="ECO:0000259" key="3">
    <source>
        <dbReference type="Pfam" id="PF05548"/>
    </source>
</evidence>
<dbReference type="AlphaFoldDB" id="A0A2K3DHS0"/>
<keyword evidence="2" id="KW-0732">Signal</keyword>
<feature type="domain" description="Peptidase M11 gametolysin" evidence="3">
    <location>
        <begin position="222"/>
        <end position="430"/>
    </location>
</feature>
<dbReference type="PaxDb" id="3055-EDP02692"/>
<dbReference type="InParanoid" id="A0A2K3DHS0"/>
<dbReference type="GeneID" id="5719928"/>
<dbReference type="ExpressionAtlas" id="A0A2K3DHS0">
    <property type="expression patterns" value="baseline and differential"/>
</dbReference>
<protein>
    <recommendedName>
        <fullName evidence="3">Peptidase M11 gametolysin domain-containing protein</fullName>
    </recommendedName>
</protein>
<accession>A0A2K3DHS0</accession>
<evidence type="ECO:0000256" key="2">
    <source>
        <dbReference type="SAM" id="SignalP"/>
    </source>
</evidence>
<feature type="region of interest" description="Disordered" evidence="1">
    <location>
        <begin position="432"/>
        <end position="489"/>
    </location>
</feature>
<sequence length="832" mass="84228">MCVSSLTTLAIILALALPRGIHCGRKNPPSASSPKPPAALQTLEGTLQIQTMDEDEGANQLWFQQPKKGRRQIAVPQSQLRQQLMSGSRVRLYLEPGTKAASASTAPLPVRYLEVLQLPPALTAMYPMPLSSTGGSSSSGGVGGGGVGAPADPRASSGFSTARMTSVTLLVRVCGQAPNITADEFRAQWHAAGGGGGGGTASAAAAAAGDAQQQQLQVPYTMQGYFEGCSYGKMRFDPADNIVVGPVDVPCAGVSAKSGTPYSAASCSPDDVYGFAEAAEAAAVRQYGLDLSRYRHRLVVLPQLASCGWKGLAEVGCGDYCYAWVKGVNARTLSTIFHEMVHNLAAEHAAVPGSSDYGDASDPLGTCCATRCPNAPHAWQLGWAEPAAELGGGGLPAGVWRPFTLPSSALSDVNMLRISADWLEGELAAAVATPSPAPVESGTKPRDTNIGSSSGSGNASTAGSGVAAGLEEGGAPPPPAPPPAATLAAVPKERPPAVYVSYRTAEGYDYGLDPDSVGRVHVHVFNGTRYGTNGDRTQLQARLLPGQWWGAGADGGLGTGPGLNGAASLVGLSLIGSLPWRLNISVVSTSSATAQVWVCRAAAEAREADCEDGLDNDCDGLIDEDDPDCTGPVAELPGGGDGGGASKSCNRNGVCEPGRGEDAATCPADCPAVCGDGHCDLKRNESAAACPRDCGPRCGDGYCDSARGEGHEVCSMDCPADVCGDGVCGASEDPVSCARDCCSGLAAPRCGDGVCDAFAGENCVTCAADCRGKRVAGSSSGTNSSSGGVGGSASWSYCCGAVPGAGFFFGSGGCMDAKCNKNGAACRTTCVA</sequence>
<evidence type="ECO:0000256" key="1">
    <source>
        <dbReference type="SAM" id="MobiDB-lite"/>
    </source>
</evidence>
<proteinExistence type="predicted"/>
<name>A0A2K3DHS0_CHLRE</name>
<feature type="chain" id="PRO_5014375993" description="Peptidase M11 gametolysin domain-containing protein" evidence="2">
    <location>
        <begin position="24"/>
        <end position="832"/>
    </location>
</feature>
<dbReference type="Gramene" id="PNW80080">
    <property type="protein sequence ID" value="PNW80080"/>
    <property type="gene ID" value="CHLRE_08g376950v5"/>
</dbReference>
<feature type="compositionally biased region" description="Low complexity" evidence="1">
    <location>
        <begin position="451"/>
        <end position="474"/>
    </location>
</feature>
<dbReference type="RefSeq" id="XP_042922192.1">
    <property type="nucleotide sequence ID" value="XM_043065191.1"/>
</dbReference>
<dbReference type="OrthoDB" id="535741at2759"/>
<organism evidence="4 5">
    <name type="scientific">Chlamydomonas reinhardtii</name>
    <name type="common">Chlamydomonas smithii</name>
    <dbReference type="NCBI Taxonomy" id="3055"/>
    <lineage>
        <taxon>Eukaryota</taxon>
        <taxon>Viridiplantae</taxon>
        <taxon>Chlorophyta</taxon>
        <taxon>core chlorophytes</taxon>
        <taxon>Chlorophyceae</taxon>
        <taxon>CS clade</taxon>
        <taxon>Chlamydomonadales</taxon>
        <taxon>Chlamydomonadaceae</taxon>
        <taxon>Chlamydomonas</taxon>
    </lineage>
</organism>
<dbReference type="KEGG" id="cre:CHLRE_08g376950v5"/>
<keyword evidence="5" id="KW-1185">Reference proteome</keyword>
<dbReference type="InterPro" id="IPR008752">
    <property type="entry name" value="Peptidase_M11"/>
</dbReference>
<dbReference type="Proteomes" id="UP000006906">
    <property type="component" value="Chromosome 8"/>
</dbReference>
<feature type="signal peptide" evidence="2">
    <location>
        <begin position="1"/>
        <end position="23"/>
    </location>
</feature>
<reference evidence="4 5" key="1">
    <citation type="journal article" date="2007" name="Science">
        <title>The Chlamydomonas genome reveals the evolution of key animal and plant functions.</title>
        <authorList>
            <person name="Merchant S.S."/>
            <person name="Prochnik S.E."/>
            <person name="Vallon O."/>
            <person name="Harris E.H."/>
            <person name="Karpowicz S.J."/>
            <person name="Witman G.B."/>
            <person name="Terry A."/>
            <person name="Salamov A."/>
            <person name="Fritz-Laylin L.K."/>
            <person name="Marechal-Drouard L."/>
            <person name="Marshall W.F."/>
            <person name="Qu L.H."/>
            <person name="Nelson D.R."/>
            <person name="Sanderfoot A.A."/>
            <person name="Spalding M.H."/>
            <person name="Kapitonov V.V."/>
            <person name="Ren Q."/>
            <person name="Ferris P."/>
            <person name="Lindquist E."/>
            <person name="Shapiro H."/>
            <person name="Lucas S.M."/>
            <person name="Grimwood J."/>
            <person name="Schmutz J."/>
            <person name="Cardol P."/>
            <person name="Cerutti H."/>
            <person name="Chanfreau G."/>
            <person name="Chen C.L."/>
            <person name="Cognat V."/>
            <person name="Croft M.T."/>
            <person name="Dent R."/>
            <person name="Dutcher S."/>
            <person name="Fernandez E."/>
            <person name="Fukuzawa H."/>
            <person name="Gonzalez-Ballester D."/>
            <person name="Gonzalez-Halphen D."/>
            <person name="Hallmann A."/>
            <person name="Hanikenne M."/>
            <person name="Hippler M."/>
            <person name="Inwood W."/>
            <person name="Jabbari K."/>
            <person name="Kalanon M."/>
            <person name="Kuras R."/>
            <person name="Lefebvre P.A."/>
            <person name="Lemaire S.D."/>
            <person name="Lobanov A.V."/>
            <person name="Lohr M."/>
            <person name="Manuell A."/>
            <person name="Meier I."/>
            <person name="Mets L."/>
            <person name="Mittag M."/>
            <person name="Mittelmeier T."/>
            <person name="Moroney J.V."/>
            <person name="Moseley J."/>
            <person name="Napoli C."/>
            <person name="Nedelcu A.M."/>
            <person name="Niyogi K."/>
            <person name="Novoselov S.V."/>
            <person name="Paulsen I.T."/>
            <person name="Pazour G."/>
            <person name="Purton S."/>
            <person name="Ral J.P."/>
            <person name="Riano-Pachon D.M."/>
            <person name="Riekhof W."/>
            <person name="Rymarquis L."/>
            <person name="Schroda M."/>
            <person name="Stern D."/>
            <person name="Umen J."/>
            <person name="Willows R."/>
            <person name="Wilson N."/>
            <person name="Zimmer S.L."/>
            <person name="Allmer J."/>
            <person name="Balk J."/>
            <person name="Bisova K."/>
            <person name="Chen C.J."/>
            <person name="Elias M."/>
            <person name="Gendler K."/>
            <person name="Hauser C."/>
            <person name="Lamb M.R."/>
            <person name="Ledford H."/>
            <person name="Long J.C."/>
            <person name="Minagawa J."/>
            <person name="Page M.D."/>
            <person name="Pan J."/>
            <person name="Pootakham W."/>
            <person name="Roje S."/>
            <person name="Rose A."/>
            <person name="Stahlberg E."/>
            <person name="Terauchi A.M."/>
            <person name="Yang P."/>
            <person name="Ball S."/>
            <person name="Bowler C."/>
            <person name="Dieckmann C.L."/>
            <person name="Gladyshev V.N."/>
            <person name="Green P."/>
            <person name="Jorgensen R."/>
            <person name="Mayfield S."/>
            <person name="Mueller-Roeber B."/>
            <person name="Rajamani S."/>
            <person name="Sayre R.T."/>
            <person name="Brokstein P."/>
            <person name="Dubchak I."/>
            <person name="Goodstein D."/>
            <person name="Hornick L."/>
            <person name="Huang Y.W."/>
            <person name="Jhaveri J."/>
            <person name="Luo Y."/>
            <person name="Martinez D."/>
            <person name="Ngau W.C."/>
            <person name="Otillar B."/>
            <person name="Poliakov A."/>
            <person name="Porter A."/>
            <person name="Szajkowski L."/>
            <person name="Werner G."/>
            <person name="Zhou K."/>
            <person name="Grigoriev I.V."/>
            <person name="Rokhsar D.S."/>
            <person name="Grossman A.R."/>
        </authorList>
    </citation>
    <scope>NUCLEOTIDE SEQUENCE [LARGE SCALE GENOMIC DNA]</scope>
    <source>
        <strain evidence="5">CC-503</strain>
    </source>
</reference>